<dbReference type="EMBL" id="CAJOBH010011738">
    <property type="protein sequence ID" value="CAF4165057.1"/>
    <property type="molecule type" value="Genomic_DNA"/>
</dbReference>
<feature type="non-terminal residue" evidence="2">
    <location>
        <position position="1"/>
    </location>
</feature>
<evidence type="ECO:0000313" key="4">
    <source>
        <dbReference type="Proteomes" id="UP000676336"/>
    </source>
</evidence>
<dbReference type="InterPro" id="IPR048732">
    <property type="entry name" value="CFA69"/>
</dbReference>
<dbReference type="EMBL" id="CAJOBI010011320">
    <property type="protein sequence ID" value="CAF4158781.1"/>
    <property type="molecule type" value="Genomic_DNA"/>
</dbReference>
<protein>
    <recommendedName>
        <fullName evidence="1">Cilia- and flagella-associated protein 69 ARM repeats domain-containing protein</fullName>
    </recommendedName>
</protein>
<accession>A0A8S2REH3</accession>
<organism evidence="2 4">
    <name type="scientific">Rotaria magnacalcarata</name>
    <dbReference type="NCBI Taxonomy" id="392030"/>
    <lineage>
        <taxon>Eukaryota</taxon>
        <taxon>Metazoa</taxon>
        <taxon>Spiralia</taxon>
        <taxon>Gnathifera</taxon>
        <taxon>Rotifera</taxon>
        <taxon>Eurotatoria</taxon>
        <taxon>Bdelloidea</taxon>
        <taxon>Philodinida</taxon>
        <taxon>Philodinidae</taxon>
        <taxon>Rotaria</taxon>
    </lineage>
</organism>
<dbReference type="Pfam" id="PF21049">
    <property type="entry name" value="CFA69_ARM_rpt"/>
    <property type="match status" value="1"/>
</dbReference>
<dbReference type="SUPFAM" id="SSF48371">
    <property type="entry name" value="ARM repeat"/>
    <property type="match status" value="1"/>
</dbReference>
<dbReference type="Gene3D" id="1.25.10.10">
    <property type="entry name" value="Leucine-rich Repeat Variant"/>
    <property type="match status" value="1"/>
</dbReference>
<evidence type="ECO:0000313" key="3">
    <source>
        <dbReference type="EMBL" id="CAF4165057.1"/>
    </source>
</evidence>
<dbReference type="InterPro" id="IPR016024">
    <property type="entry name" value="ARM-type_fold"/>
</dbReference>
<dbReference type="GO" id="GO:0097730">
    <property type="term" value="C:non-motile cilium"/>
    <property type="evidence" value="ECO:0007669"/>
    <property type="project" value="TreeGrafter"/>
</dbReference>
<proteinExistence type="predicted"/>
<evidence type="ECO:0000313" key="2">
    <source>
        <dbReference type="EMBL" id="CAF4158781.1"/>
    </source>
</evidence>
<comment type="caution">
    <text evidence="2">The sequence shown here is derived from an EMBL/GenBank/DDBJ whole genome shotgun (WGS) entry which is preliminary data.</text>
</comment>
<dbReference type="Proteomes" id="UP000676336">
    <property type="component" value="Unassembled WGS sequence"/>
</dbReference>
<gene>
    <name evidence="3" type="ORF">BYL167_LOCUS22158</name>
    <name evidence="2" type="ORF">SMN809_LOCUS20094</name>
</gene>
<dbReference type="GO" id="GO:0097225">
    <property type="term" value="C:sperm midpiece"/>
    <property type="evidence" value="ECO:0007669"/>
    <property type="project" value="TreeGrafter"/>
</dbReference>
<dbReference type="InterPro" id="IPR048733">
    <property type="entry name" value="CFA69_ARM_dom"/>
</dbReference>
<dbReference type="GO" id="GO:1902093">
    <property type="term" value="P:positive regulation of flagellated sperm motility"/>
    <property type="evidence" value="ECO:0007669"/>
    <property type="project" value="TreeGrafter"/>
</dbReference>
<dbReference type="PANTHER" id="PTHR14716">
    <property type="entry name" value="CILIA- AND FLAGELLA-ASSOCIATED PROTEIN 69"/>
    <property type="match status" value="1"/>
</dbReference>
<feature type="domain" description="Cilia- and flagella-associated protein 69 ARM repeats" evidence="1">
    <location>
        <begin position="1"/>
        <end position="434"/>
    </location>
</feature>
<reference evidence="2" key="1">
    <citation type="submission" date="2021-02" db="EMBL/GenBank/DDBJ databases">
        <authorList>
            <person name="Nowell W R."/>
        </authorList>
    </citation>
    <scope>NUCLEOTIDE SEQUENCE</scope>
</reference>
<sequence length="542" mass="62524">LLFRTIELLWNLLENGDDEQVADQLNSRVTIGLLKEAFLGQVTQSHSQYHRQLRNDILVVLSLILNANPNAPVVETGFAKQLFLLASCPELRSNSPLVKNFKLTTSQEDFEFKKLLINTVVILNRNPMMGELMSSSRVLLALLSYIEPLPRKIDHQINTFHWNQSQYEDLQLHALAALSILLPHSLSEYFEYGVSTRLLLFYEWTINQDEYKSEGNSFFAKGGRNTKRSQLRYTLRLFRSLVSTKDERIYLDLCDQGIIPSLTGYLRVMIQEKSSHIDYVDLDIICDGLFILSCLGELDVHRKEIFGSEGIEMLIQILSTKSSCVCGGLGYHRLLVATIDCVWCCIVGSVINEDEFIQKQGIFSLLDLIETNPKSLQNIVLGCLLDLTENTKCLHFMMAWQGHKQDYFPHVLYNEATDTILRASEERALAVTATQNYILQQYHKHDLEFEKIFYNELIRNHIFHEKQLDRWKSFIARTSKYPLLMVAKDSQNQAIRQSRPEEKDYSGYHTVHNFEIPNLSITTFSGQFLKIESTPLEILTRH</sequence>
<dbReference type="PANTHER" id="PTHR14716:SF0">
    <property type="entry name" value="CILIA- AND FLAGELLA-ASSOCIATED PROTEIN 69"/>
    <property type="match status" value="1"/>
</dbReference>
<name>A0A8S2REH3_9BILA</name>
<dbReference type="Proteomes" id="UP000681967">
    <property type="component" value="Unassembled WGS sequence"/>
</dbReference>
<evidence type="ECO:0000259" key="1">
    <source>
        <dbReference type="Pfam" id="PF21049"/>
    </source>
</evidence>
<dbReference type="AlphaFoldDB" id="A0A8S2REH3"/>
<dbReference type="InterPro" id="IPR011989">
    <property type="entry name" value="ARM-like"/>
</dbReference>